<dbReference type="InterPro" id="IPR036380">
    <property type="entry name" value="Isochorismatase-like_sf"/>
</dbReference>
<feature type="domain" description="Isochorismatase-like" evidence="3">
    <location>
        <begin position="217"/>
        <end position="291"/>
    </location>
</feature>
<gene>
    <name evidence="4" type="ORF">SEPMUDRAFT_49038</name>
</gene>
<dbReference type="HOGENOM" id="CLU_068979_0_0_1"/>
<dbReference type="OMA" id="MRDTWNA"/>
<dbReference type="SUPFAM" id="SSF52499">
    <property type="entry name" value="Isochorismatase-like hydrolases"/>
    <property type="match status" value="1"/>
</dbReference>
<dbReference type="RefSeq" id="XP_016758680.1">
    <property type="nucleotide sequence ID" value="XM_016909095.1"/>
</dbReference>
<dbReference type="PANTHER" id="PTHR43540">
    <property type="entry name" value="PEROXYUREIDOACRYLATE/UREIDOACRYLATE AMIDOHYDROLASE-RELATED"/>
    <property type="match status" value="1"/>
</dbReference>
<keyword evidence="5" id="KW-1185">Reference proteome</keyword>
<reference evidence="4 5" key="1">
    <citation type="journal article" date="2012" name="PLoS Pathog.">
        <title>Diverse lifestyles and strategies of plant pathogenesis encoded in the genomes of eighteen Dothideomycetes fungi.</title>
        <authorList>
            <person name="Ohm R.A."/>
            <person name="Feau N."/>
            <person name="Henrissat B."/>
            <person name="Schoch C.L."/>
            <person name="Horwitz B.A."/>
            <person name="Barry K.W."/>
            <person name="Condon B.J."/>
            <person name="Copeland A.C."/>
            <person name="Dhillon B."/>
            <person name="Glaser F."/>
            <person name="Hesse C.N."/>
            <person name="Kosti I."/>
            <person name="LaButti K."/>
            <person name="Lindquist E.A."/>
            <person name="Lucas S."/>
            <person name="Salamov A.A."/>
            <person name="Bradshaw R.E."/>
            <person name="Ciuffetti L."/>
            <person name="Hamelin R.C."/>
            <person name="Kema G.H.J."/>
            <person name="Lawrence C."/>
            <person name="Scott J.A."/>
            <person name="Spatafora J.W."/>
            <person name="Turgeon B.G."/>
            <person name="de Wit P.J.G.M."/>
            <person name="Zhong S."/>
            <person name="Goodwin S.B."/>
            <person name="Grigoriev I.V."/>
        </authorList>
    </citation>
    <scope>NUCLEOTIDE SEQUENCE [LARGE SCALE GENOMIC DNA]</scope>
    <source>
        <strain evidence="4 5">SO2202</strain>
    </source>
</reference>
<dbReference type="Gene3D" id="3.40.50.850">
    <property type="entry name" value="Isochorismatase-like"/>
    <property type="match status" value="1"/>
</dbReference>
<proteinExistence type="inferred from homology"/>
<dbReference type="eggNOG" id="ENOG502SMMI">
    <property type="taxonomic scope" value="Eukaryota"/>
</dbReference>
<evidence type="ECO:0000256" key="2">
    <source>
        <dbReference type="ARBA" id="ARBA00022801"/>
    </source>
</evidence>
<dbReference type="AlphaFoldDB" id="N1QIZ2"/>
<evidence type="ECO:0000313" key="4">
    <source>
        <dbReference type="EMBL" id="EMF10559.1"/>
    </source>
</evidence>
<dbReference type="GeneID" id="27906232"/>
<dbReference type="GO" id="GO:0016787">
    <property type="term" value="F:hydrolase activity"/>
    <property type="evidence" value="ECO:0007669"/>
    <property type="project" value="UniProtKB-KW"/>
</dbReference>
<dbReference type="STRING" id="692275.N1QIZ2"/>
<organism evidence="4 5">
    <name type="scientific">Sphaerulina musiva (strain SO2202)</name>
    <name type="common">Poplar stem canker fungus</name>
    <name type="synonym">Septoria musiva</name>
    <dbReference type="NCBI Taxonomy" id="692275"/>
    <lineage>
        <taxon>Eukaryota</taxon>
        <taxon>Fungi</taxon>
        <taxon>Dikarya</taxon>
        <taxon>Ascomycota</taxon>
        <taxon>Pezizomycotina</taxon>
        <taxon>Dothideomycetes</taxon>
        <taxon>Dothideomycetidae</taxon>
        <taxon>Mycosphaerellales</taxon>
        <taxon>Mycosphaerellaceae</taxon>
        <taxon>Sphaerulina</taxon>
    </lineage>
</organism>
<dbReference type="Proteomes" id="UP000016931">
    <property type="component" value="Unassembled WGS sequence"/>
</dbReference>
<protein>
    <submittedName>
        <fullName evidence="4">Isochorismatase family protein</fullName>
    </submittedName>
</protein>
<evidence type="ECO:0000313" key="5">
    <source>
        <dbReference type="Proteomes" id="UP000016931"/>
    </source>
</evidence>
<sequence>MSTTDRNEYEHHRAVVGNGRNFWLYSSQTGFDLTHPETPTTPHLPTSITIETTTSPIAIDPSKSALIVIDMQNYFLSPVLGRTKGAGHAAVDQLIEYAVPAARRAGIRVVWVNWGLTDKEVEEMPPAVKRAFGFEAVVDSSGKEKFDGIDVEGFGVDRHGKKSGRKHHGIGSDMGIVKDEHGTDIEAGRVLMRGAWNSALFPPLDQVYEEGKKLGNKPDVWIHKNRMSGMWGVGTDLETFLEQEGIRTLFFTGVNTDQCVGGTLTDSFSKGYDCIMLGDGAATTSPEYAQKCYEFNSANTYGFVTSCKQFAAGVQRREL</sequence>
<accession>N1QIZ2</accession>
<dbReference type="PANTHER" id="PTHR43540:SF9">
    <property type="entry name" value="FAMILY HYDROLASE, PUTATIVE (AFU_ORTHOLOGUE AFUA_2G08700)-RELATED"/>
    <property type="match status" value="1"/>
</dbReference>
<name>N1QIZ2_SPHMS</name>
<comment type="similarity">
    <text evidence="1">Belongs to the isochorismatase family.</text>
</comment>
<keyword evidence="2" id="KW-0378">Hydrolase</keyword>
<dbReference type="EMBL" id="KB456267">
    <property type="protein sequence ID" value="EMF10559.1"/>
    <property type="molecule type" value="Genomic_DNA"/>
</dbReference>
<dbReference type="InterPro" id="IPR050272">
    <property type="entry name" value="Isochorismatase-like_hydrls"/>
</dbReference>
<evidence type="ECO:0000259" key="3">
    <source>
        <dbReference type="Pfam" id="PF00857"/>
    </source>
</evidence>
<dbReference type="Pfam" id="PF00857">
    <property type="entry name" value="Isochorismatase"/>
    <property type="match status" value="1"/>
</dbReference>
<evidence type="ECO:0000256" key="1">
    <source>
        <dbReference type="ARBA" id="ARBA00006336"/>
    </source>
</evidence>
<dbReference type="InterPro" id="IPR000868">
    <property type="entry name" value="Isochorismatase-like_dom"/>
</dbReference>
<dbReference type="CDD" id="cd00431">
    <property type="entry name" value="cysteine_hydrolases"/>
    <property type="match status" value="1"/>
</dbReference>
<dbReference type="OrthoDB" id="167809at2759"/>